<organism evidence="2 3">
    <name type="scientific">Yersinia mollaretii (strain ATCC 43969 / DSM 18520 / CIP 103324 / CNY 7263 / WAIP 204)</name>
    <dbReference type="NCBI Taxonomy" id="349967"/>
    <lineage>
        <taxon>Bacteria</taxon>
        <taxon>Pseudomonadati</taxon>
        <taxon>Pseudomonadota</taxon>
        <taxon>Gammaproteobacteria</taxon>
        <taxon>Enterobacterales</taxon>
        <taxon>Yersiniaceae</taxon>
        <taxon>Yersinia</taxon>
    </lineage>
</organism>
<evidence type="ECO:0000313" key="2">
    <source>
        <dbReference type="EMBL" id="EEQ09695.1"/>
    </source>
</evidence>
<proteinExistence type="predicted"/>
<keyword evidence="1" id="KW-0812">Transmembrane</keyword>
<feature type="transmembrane region" description="Helical" evidence="1">
    <location>
        <begin position="13"/>
        <end position="32"/>
    </location>
</feature>
<dbReference type="EMBL" id="AALD02000032">
    <property type="protein sequence ID" value="EEQ09695.1"/>
    <property type="molecule type" value="Genomic_DNA"/>
</dbReference>
<reference evidence="2" key="1">
    <citation type="submission" date="2008-12" db="EMBL/GenBank/DDBJ databases">
        <title>Annotation of the Yersinia mollaretii ATCC 43969 genome.</title>
        <authorList>
            <person name="Read T.D."/>
            <person name="Akmal A."/>
            <person name="Bishop-Lilly K."/>
            <person name="Chen P.E."/>
            <person name="Cook C."/>
            <person name="Kiley M.P."/>
            <person name="Lentz S."/>
            <person name="Mateczun A."/>
            <person name="Nagarajan N."/>
            <person name="Nolan N."/>
            <person name="Osborne B.I."/>
            <person name="Pop M."/>
            <person name="Sozhamannan S."/>
            <person name="Stewart A.C."/>
            <person name="Sulakvelidze A."/>
            <person name="Thomason B."/>
            <person name="Willner K."/>
            <person name="Zwick M.E."/>
        </authorList>
    </citation>
    <scope>NUCLEOTIDE SEQUENCE [LARGE SCALE GENOMIC DNA]</scope>
    <source>
        <strain evidence="2">ATCC 43969</strain>
    </source>
</reference>
<keyword evidence="1" id="KW-1133">Transmembrane helix</keyword>
<comment type="caution">
    <text evidence="2">The sequence shown here is derived from an EMBL/GenBank/DDBJ whole genome shotgun (WGS) entry which is preliminary data.</text>
</comment>
<keyword evidence="1" id="KW-0472">Membrane</keyword>
<accession>A0ABP2EGI1</accession>
<sequence length="44" mass="4916">MIFRLNAIELGKISPPCFFGILIFLLAVINILPLSSLRLKMSVL</sequence>
<gene>
    <name evidence="2" type="ORF">ymoll0001_38640</name>
</gene>
<protein>
    <submittedName>
        <fullName evidence="2">Uncharacterized protein</fullName>
    </submittedName>
</protein>
<evidence type="ECO:0000256" key="1">
    <source>
        <dbReference type="SAM" id="Phobius"/>
    </source>
</evidence>
<keyword evidence="3" id="KW-1185">Reference proteome</keyword>
<evidence type="ECO:0000313" key="3">
    <source>
        <dbReference type="Proteomes" id="UP000003027"/>
    </source>
</evidence>
<dbReference type="Proteomes" id="UP000003027">
    <property type="component" value="Unassembled WGS sequence"/>
</dbReference>
<name>A0ABP2EGI1_YERMW</name>